<feature type="region of interest" description="Disordered" evidence="1">
    <location>
        <begin position="92"/>
        <end position="111"/>
    </location>
</feature>
<dbReference type="AlphaFoldDB" id="A0AAV5WZP7"/>
<feature type="non-terminal residue" evidence="3">
    <location>
        <position position="1"/>
    </location>
</feature>
<reference evidence="3" key="1">
    <citation type="submission" date="2023-10" db="EMBL/GenBank/DDBJ databases">
        <title>Genome assembly of Pristionchus species.</title>
        <authorList>
            <person name="Yoshida K."/>
            <person name="Sommer R.J."/>
        </authorList>
    </citation>
    <scope>NUCLEOTIDE SEQUENCE</scope>
    <source>
        <strain evidence="3">RS5133</strain>
    </source>
</reference>
<protein>
    <submittedName>
        <fullName evidence="3">Uncharacterized protein</fullName>
    </submittedName>
</protein>
<organism evidence="3 4">
    <name type="scientific">Pristionchus fissidentatus</name>
    <dbReference type="NCBI Taxonomy" id="1538716"/>
    <lineage>
        <taxon>Eukaryota</taxon>
        <taxon>Metazoa</taxon>
        <taxon>Ecdysozoa</taxon>
        <taxon>Nematoda</taxon>
        <taxon>Chromadorea</taxon>
        <taxon>Rhabditida</taxon>
        <taxon>Rhabditina</taxon>
        <taxon>Diplogasteromorpha</taxon>
        <taxon>Diplogasteroidea</taxon>
        <taxon>Neodiplogasteridae</taxon>
        <taxon>Pristionchus</taxon>
    </lineage>
</organism>
<feature type="transmembrane region" description="Helical" evidence="2">
    <location>
        <begin position="67"/>
        <end position="86"/>
    </location>
</feature>
<comment type="caution">
    <text evidence="3">The sequence shown here is derived from an EMBL/GenBank/DDBJ whole genome shotgun (WGS) entry which is preliminary data.</text>
</comment>
<evidence type="ECO:0000313" key="4">
    <source>
        <dbReference type="Proteomes" id="UP001432322"/>
    </source>
</evidence>
<name>A0AAV5WZP7_9BILA</name>
<keyword evidence="4" id="KW-1185">Reference proteome</keyword>
<evidence type="ECO:0000256" key="1">
    <source>
        <dbReference type="SAM" id="MobiDB-lite"/>
    </source>
</evidence>
<feature type="non-terminal residue" evidence="3">
    <location>
        <position position="340"/>
    </location>
</feature>
<dbReference type="EMBL" id="BTSY01000007">
    <property type="protein sequence ID" value="GMT35683.1"/>
    <property type="molecule type" value="Genomic_DNA"/>
</dbReference>
<feature type="transmembrane region" description="Helical" evidence="2">
    <location>
        <begin position="37"/>
        <end position="61"/>
    </location>
</feature>
<feature type="compositionally biased region" description="Pro residues" evidence="1">
    <location>
        <begin position="323"/>
        <end position="340"/>
    </location>
</feature>
<feature type="region of interest" description="Disordered" evidence="1">
    <location>
        <begin position="177"/>
        <end position="340"/>
    </location>
</feature>
<gene>
    <name evidence="3" type="ORF">PFISCL1PPCAC_26980</name>
</gene>
<proteinExistence type="predicted"/>
<sequence length="340" mass="37010">ATTTLLPSSFPTSIPSIGIGASTTTASSSTKCKSGGVMFFGWCVPIWLLAVAAIALIGLAILLCWCILHYCLGCCFWLMSAAAAPIDVEKGPVTQKQSKTLGTQSEPFEETPKIALPPPAVAPLPIVAPIPIDYSSDKPETEDKGMMTDPWEPPEPVIIYRDMAPEPKVDYDMEPRALLPPHPMTARSEAPPLMETDEDEPVGRRIVAGPTALILRPARRRERSPDLLTPRESFPALPRRAFTDEEELPLPPKEKRTKKKREPVVPVIFQHNAPPEERPQDPEPESEVAPSRGPRAFPLPPPGSRTLASVADRPFPEQFKSPSPGPKPSRPLPSPPLPPP</sequence>
<evidence type="ECO:0000256" key="2">
    <source>
        <dbReference type="SAM" id="Phobius"/>
    </source>
</evidence>
<keyword evidence="2" id="KW-0472">Membrane</keyword>
<accession>A0AAV5WZP7</accession>
<feature type="compositionally biased region" description="Polar residues" evidence="1">
    <location>
        <begin position="94"/>
        <end position="106"/>
    </location>
</feature>
<dbReference type="Proteomes" id="UP001432322">
    <property type="component" value="Unassembled WGS sequence"/>
</dbReference>
<keyword evidence="2" id="KW-0812">Transmembrane</keyword>
<evidence type="ECO:0000313" key="3">
    <source>
        <dbReference type="EMBL" id="GMT35683.1"/>
    </source>
</evidence>
<keyword evidence="2" id="KW-1133">Transmembrane helix</keyword>